<evidence type="ECO:0000256" key="2">
    <source>
        <dbReference type="ARBA" id="ARBA00022679"/>
    </source>
</evidence>
<evidence type="ECO:0000256" key="5">
    <source>
        <dbReference type="ARBA" id="ARBA00023154"/>
    </source>
</evidence>
<evidence type="ECO:0000256" key="7">
    <source>
        <dbReference type="RuleBase" id="RU003836"/>
    </source>
</evidence>
<dbReference type="FunCoup" id="A8PXU8">
    <property type="interactions" value="274"/>
</dbReference>
<dbReference type="NCBIfam" id="NF002010">
    <property type="entry name" value="PRK00811.1"/>
    <property type="match status" value="1"/>
</dbReference>
<accession>A8PXU8</accession>
<dbReference type="InterPro" id="IPR005097">
    <property type="entry name" value="Sacchrp_dh_NADP-bd"/>
</dbReference>
<protein>
    <recommendedName>
        <fullName evidence="8">PABS domain-containing protein</fullName>
    </recommendedName>
</protein>
<dbReference type="GO" id="GO:0005737">
    <property type="term" value="C:cytoplasm"/>
    <property type="evidence" value="ECO:0007669"/>
    <property type="project" value="TreeGrafter"/>
</dbReference>
<dbReference type="InterPro" id="IPR036291">
    <property type="entry name" value="NAD(P)-bd_dom_sf"/>
</dbReference>
<evidence type="ECO:0000256" key="1">
    <source>
        <dbReference type="ARBA" id="ARBA00007867"/>
    </source>
</evidence>
<dbReference type="RefSeq" id="XP_001731346.1">
    <property type="nucleotide sequence ID" value="XM_001731294.1"/>
</dbReference>
<dbReference type="Pfam" id="PF16653">
    <property type="entry name" value="Sacchrp_dh_C"/>
    <property type="match status" value="1"/>
</dbReference>
<reference evidence="9 10" key="1">
    <citation type="journal article" date="2007" name="Proc. Natl. Acad. Sci. U.S.A.">
        <title>Dandruff-associated Malassezia genomes reveal convergent and divergent virulence traits shared with plant and human fungal pathogens.</title>
        <authorList>
            <person name="Xu J."/>
            <person name="Saunders C.W."/>
            <person name="Hu P."/>
            <person name="Grant R.A."/>
            <person name="Boekhout T."/>
            <person name="Kuramae E.E."/>
            <person name="Kronstad J.W."/>
            <person name="Deangelis Y.M."/>
            <person name="Reeder N.L."/>
            <person name="Johnstone K.R."/>
            <person name="Leland M."/>
            <person name="Fieno A.M."/>
            <person name="Begley W.M."/>
            <person name="Sun Y."/>
            <person name="Lacey M.P."/>
            <person name="Chaudhary T."/>
            <person name="Keough T."/>
            <person name="Chu L."/>
            <person name="Sears R."/>
            <person name="Yuan B."/>
            <person name="Dawson T.L.Jr."/>
        </authorList>
    </citation>
    <scope>NUCLEOTIDE SEQUENCE [LARGE SCALE GENOMIC DNA]</scope>
    <source>
        <strain evidence="10">ATCC MYA-4612 / CBS 7966</strain>
    </source>
</reference>
<dbReference type="FunFam" id="3.30.360.10:FF:000008">
    <property type="entry name" value="Alpha-aminoadipic semialdehyde synthase, mitochondrial"/>
    <property type="match status" value="1"/>
</dbReference>
<dbReference type="CDD" id="cd02440">
    <property type="entry name" value="AdoMet_MTases"/>
    <property type="match status" value="1"/>
</dbReference>
<dbReference type="VEuPathDB" id="FungiDB:MGL_1529"/>
<dbReference type="PROSITE" id="PS51006">
    <property type="entry name" value="PABS_2"/>
    <property type="match status" value="1"/>
</dbReference>
<dbReference type="Gene3D" id="2.30.140.10">
    <property type="entry name" value="Spermidine synthase, tetramerisation domain"/>
    <property type="match status" value="1"/>
</dbReference>
<dbReference type="Gene3D" id="3.40.50.150">
    <property type="entry name" value="Vaccinia Virus protein VP39"/>
    <property type="match status" value="1"/>
</dbReference>
<dbReference type="GO" id="GO:0006596">
    <property type="term" value="P:polyamine biosynthetic process"/>
    <property type="evidence" value="ECO:0007669"/>
    <property type="project" value="UniProtKB-UniRule"/>
</dbReference>
<dbReference type="InParanoid" id="A8PXU8"/>
<gene>
    <name evidence="9" type="ORF">MGL_1529</name>
</gene>
<name>A8PXU8_MALGO</name>
<keyword evidence="6" id="KW-0620">Polyamine biosynthesis</keyword>
<feature type="domain" description="PABS" evidence="8">
    <location>
        <begin position="15"/>
        <end position="252"/>
    </location>
</feature>
<dbReference type="FunFam" id="3.40.50.720:FF:000072">
    <property type="entry name" value="Saccharopine dehydrogenase [NADP(+), L-glutamate-forming]"/>
    <property type="match status" value="1"/>
</dbReference>
<dbReference type="GeneID" id="5855653"/>
<dbReference type="AlphaFoldDB" id="A8PXU8"/>
<dbReference type="InterPro" id="IPR032095">
    <property type="entry name" value="Sacchrp_dh-like_C"/>
</dbReference>
<dbReference type="PROSITE" id="PS01330">
    <property type="entry name" value="PABS_1"/>
    <property type="match status" value="1"/>
</dbReference>
<evidence type="ECO:0000313" key="10">
    <source>
        <dbReference type="Proteomes" id="UP000008837"/>
    </source>
</evidence>
<dbReference type="FunFam" id="2.30.140.10:FF:000001">
    <property type="entry name" value="SPE3p Spermidine synthase"/>
    <property type="match status" value="1"/>
</dbReference>
<keyword evidence="5" id="KW-0028">Amino-acid biosynthesis</keyword>
<dbReference type="EMBL" id="AAYY01000004">
    <property type="protein sequence ID" value="EDP44132.1"/>
    <property type="molecule type" value="Genomic_DNA"/>
</dbReference>
<keyword evidence="3" id="KW-0521">NADP</keyword>
<dbReference type="HAMAP" id="MF_00198">
    <property type="entry name" value="Spermidine_synth"/>
    <property type="match status" value="1"/>
</dbReference>
<dbReference type="Pfam" id="PF01564">
    <property type="entry name" value="Spermine_synth"/>
    <property type="match status" value="1"/>
</dbReference>
<dbReference type="FunFam" id="3.40.50.150:FF:000013">
    <property type="entry name" value="Spermidine synthase"/>
    <property type="match status" value="1"/>
</dbReference>
<dbReference type="STRING" id="425265.A8PXU8"/>
<dbReference type="InterPro" id="IPR030374">
    <property type="entry name" value="PABS"/>
</dbReference>
<dbReference type="GO" id="GO:0016765">
    <property type="term" value="F:transferase activity, transferring alkyl or aryl (other than methyl) groups"/>
    <property type="evidence" value="ECO:0007669"/>
    <property type="project" value="UniProtKB-ARBA"/>
</dbReference>
<dbReference type="KEGG" id="mgl:MGL_1529"/>
<proteinExistence type="inferred from homology"/>
<dbReference type="GO" id="GO:0015940">
    <property type="term" value="P:pantothenate biosynthetic process"/>
    <property type="evidence" value="ECO:0007669"/>
    <property type="project" value="UniProtKB-ARBA"/>
</dbReference>
<dbReference type="InterPro" id="IPR035246">
    <property type="entry name" value="Spermidine_synt_N"/>
</dbReference>
<dbReference type="Gene3D" id="3.30.360.10">
    <property type="entry name" value="Dihydrodipicolinate Reductase, domain 2"/>
    <property type="match status" value="1"/>
</dbReference>
<evidence type="ECO:0000256" key="3">
    <source>
        <dbReference type="ARBA" id="ARBA00022857"/>
    </source>
</evidence>
<comment type="caution">
    <text evidence="9">The sequence shown here is derived from an EMBL/GenBank/DDBJ whole genome shotgun (WGS) entry which is preliminary data.</text>
</comment>
<dbReference type="GO" id="GO:0004753">
    <property type="term" value="F:saccharopine dehydrogenase activity"/>
    <property type="evidence" value="ECO:0007669"/>
    <property type="project" value="TreeGrafter"/>
</dbReference>
<dbReference type="InterPro" id="IPR029063">
    <property type="entry name" value="SAM-dependent_MTases_sf"/>
</dbReference>
<dbReference type="PANTHER" id="PTHR11133:SF22">
    <property type="entry name" value="ALPHA-AMINOADIPIC SEMIALDEHYDE SYNTHASE, MITOCHONDRIAL"/>
    <property type="match status" value="1"/>
</dbReference>
<dbReference type="InterPro" id="IPR001045">
    <property type="entry name" value="Spermi_synthase"/>
</dbReference>
<dbReference type="Gene3D" id="3.40.50.720">
    <property type="entry name" value="NAD(P)-binding Rossmann-like Domain"/>
    <property type="match status" value="1"/>
</dbReference>
<dbReference type="SUPFAM" id="SSF51735">
    <property type="entry name" value="NAD(P)-binding Rossmann-fold domains"/>
    <property type="match status" value="1"/>
</dbReference>
<evidence type="ECO:0000313" key="9">
    <source>
        <dbReference type="EMBL" id="EDP44132.1"/>
    </source>
</evidence>
<dbReference type="SUPFAM" id="SSF55347">
    <property type="entry name" value="Glyceraldehyde-3-phosphate dehydrogenase-like, C-terminal domain"/>
    <property type="match status" value="1"/>
</dbReference>
<dbReference type="SUPFAM" id="SSF53335">
    <property type="entry name" value="S-adenosyl-L-methionine-dependent methyltransferases"/>
    <property type="match status" value="1"/>
</dbReference>
<dbReference type="OrthoDB" id="10059875at2759"/>
<dbReference type="Pfam" id="PF03435">
    <property type="entry name" value="Sacchrp_dh_NADP"/>
    <property type="match status" value="1"/>
</dbReference>
<dbReference type="InterPro" id="IPR037163">
    <property type="entry name" value="Spermidine_synt_N_sf"/>
</dbReference>
<dbReference type="InterPro" id="IPR030373">
    <property type="entry name" value="PABS_CS"/>
</dbReference>
<keyword evidence="10" id="KW-1185">Reference proteome</keyword>
<sequence>MSNGNVVLTHPNIHDGWFHEENPQWPGQAMSLRVRRILHHEKSQYQDVLVFESETYGNVLVLDGAIQCTERDEFAYQEMIAHLPINSHPNPRRVLVIGGGDGGVLREIVKHESVEEAILCDIDEAVPRVSAKYLPKMAEGLNHPKSTVIIGDGFAFLNDPKNKASFDVIITDSSDPEGPAEVLFQKPYFELLKQALRPGGHISTQGESMWLHLQLIRSLTQATKELFPVADYAYTLIPTYPSGQIGFVVCSLDANRNVREPLRTVPNCSYYNNDIHRASFILPQFAHRVVVDGQPAPGPVIATGYGESRDAHTPPKKVLVLGSGYVAGPVIQYLLRFPQFSVTIGSARHAAKLGKQFPRAQTMQVDVKEAASLSAAIQQHDLVISLIPYIYHADVIKAACQHKVDVVTTSYVSDAIRALEPEIKAAGITVFNEIGLDPGLDHLYAVKAIKDIHDAGGQVKSFLSYCGGLPAPEAATNPLGYKFSWSSRGVLLALRNTAKFIQGNQAHTVSGLDLMATARPYYIMPAFAFVAYPNRDSTPFREWYGIPEAEECIRGTLRYQGFPELVLALVRLGFLDESAQDWLASKDLTWSQLTARLVGSSATDEASLVRAVRERCAFQNDEDAQLVLRGMRWLGLFSNEPVKVGGLPEQLASGTGNLLDTLCVNLEGKCAYEPGERDMVMLQHRFSVLTKDGEHKTLTSTLLDYGVPNGTSSMAKLVGVPCGIAARFVLEGHPAIKKPGILAPYSFDVAEPIRLELVKEGIALEEAWV</sequence>
<dbReference type="NCBIfam" id="TIGR00417">
    <property type="entry name" value="speE"/>
    <property type="match status" value="1"/>
</dbReference>
<dbReference type="Proteomes" id="UP000008837">
    <property type="component" value="Unassembled WGS sequence"/>
</dbReference>
<dbReference type="PANTHER" id="PTHR11133">
    <property type="entry name" value="SACCHAROPINE DEHYDROGENASE"/>
    <property type="match status" value="1"/>
</dbReference>
<evidence type="ECO:0000256" key="6">
    <source>
        <dbReference type="PROSITE-ProRule" id="PRU00354"/>
    </source>
</evidence>
<keyword evidence="2 6" id="KW-0808">Transferase</keyword>
<feature type="active site" description="Proton acceptor" evidence="6">
    <location>
        <position position="172"/>
    </location>
</feature>
<comment type="similarity">
    <text evidence="1 7">Belongs to the spermidine/spermine synthase family.</text>
</comment>
<dbReference type="InterPro" id="IPR051168">
    <property type="entry name" value="AASS"/>
</dbReference>
<evidence type="ECO:0000259" key="8">
    <source>
        <dbReference type="PROSITE" id="PS51006"/>
    </source>
</evidence>
<organism evidence="9 10">
    <name type="scientific">Malassezia globosa (strain ATCC MYA-4612 / CBS 7966)</name>
    <name type="common">Dandruff-associated fungus</name>
    <dbReference type="NCBI Taxonomy" id="425265"/>
    <lineage>
        <taxon>Eukaryota</taxon>
        <taxon>Fungi</taxon>
        <taxon>Dikarya</taxon>
        <taxon>Basidiomycota</taxon>
        <taxon>Ustilaginomycotina</taxon>
        <taxon>Malasseziomycetes</taxon>
        <taxon>Malasseziales</taxon>
        <taxon>Malasseziaceae</taxon>
        <taxon>Malassezia</taxon>
    </lineage>
</organism>
<dbReference type="Gene3D" id="1.10.1870.10">
    <property type="entry name" value="Domain 3, Saccharopine reductase"/>
    <property type="match status" value="1"/>
</dbReference>
<evidence type="ECO:0000256" key="4">
    <source>
        <dbReference type="ARBA" id="ARBA00023002"/>
    </source>
</evidence>
<dbReference type="Pfam" id="PF17284">
    <property type="entry name" value="Spermine_synt_N"/>
    <property type="match status" value="1"/>
</dbReference>
<keyword evidence="5" id="KW-0457">Lysine biosynthesis</keyword>
<keyword evidence="4" id="KW-0560">Oxidoreductase</keyword>
<dbReference type="OMA" id="ECLWIHL"/>
<dbReference type="GO" id="GO:0019878">
    <property type="term" value="P:lysine biosynthetic process via aminoadipic acid"/>
    <property type="evidence" value="ECO:0007669"/>
    <property type="project" value="TreeGrafter"/>
</dbReference>